<proteinExistence type="inferred from homology"/>
<keyword evidence="6" id="KW-1185">Reference proteome</keyword>
<dbReference type="InterPro" id="IPR051531">
    <property type="entry name" value="N-acetyltransferase"/>
</dbReference>
<name>A0A0F4QSC3_9GAMM</name>
<dbReference type="Gene3D" id="3.40.630.30">
    <property type="match status" value="1"/>
</dbReference>
<organism evidence="5 6">
    <name type="scientific">Pseudoalteromonas rubra</name>
    <dbReference type="NCBI Taxonomy" id="43658"/>
    <lineage>
        <taxon>Bacteria</taxon>
        <taxon>Pseudomonadati</taxon>
        <taxon>Pseudomonadota</taxon>
        <taxon>Gammaproteobacteria</taxon>
        <taxon>Alteromonadales</taxon>
        <taxon>Pseudoalteromonadaceae</taxon>
        <taxon>Pseudoalteromonas</taxon>
    </lineage>
</organism>
<sequence>MDYYISPHLYLTPLNIEQANVLLEAVDMSRESLEICLPWAQAVTDLNSAKKYITERQDMPGSRYFSIMYHKQFMGVFAVKSVEAPNTCEIGYWLCEQARGNAIIDQILSVMLPSLKEEQEIRHIEFHCLDFNIPSIKIAQRAGAKLLRCYSVTMQDKLPKTMCIYAADLS</sequence>
<evidence type="ECO:0000256" key="1">
    <source>
        <dbReference type="ARBA" id="ARBA00022679"/>
    </source>
</evidence>
<evidence type="ECO:0000313" key="5">
    <source>
        <dbReference type="EMBL" id="KJZ10150.1"/>
    </source>
</evidence>
<dbReference type="PANTHER" id="PTHR43792">
    <property type="entry name" value="GNAT FAMILY, PUTATIVE (AFU_ORTHOLOGUE AFUA_3G00765)-RELATED-RELATED"/>
    <property type="match status" value="1"/>
</dbReference>
<keyword evidence="2" id="KW-0012">Acyltransferase</keyword>
<comment type="similarity">
    <text evidence="3">Belongs to the acetyltransferase family. RimJ subfamily.</text>
</comment>
<dbReference type="PANTHER" id="PTHR43792:SF8">
    <property type="entry name" value="[RIBOSOMAL PROTEIN US5]-ALANINE N-ACETYLTRANSFERASE"/>
    <property type="match status" value="1"/>
</dbReference>
<dbReference type="OrthoDB" id="9784707at2"/>
<evidence type="ECO:0000259" key="4">
    <source>
        <dbReference type="Pfam" id="PF13302"/>
    </source>
</evidence>
<dbReference type="InterPro" id="IPR016181">
    <property type="entry name" value="Acyl_CoA_acyltransferase"/>
</dbReference>
<evidence type="ECO:0000313" key="6">
    <source>
        <dbReference type="Proteomes" id="UP000033452"/>
    </source>
</evidence>
<protein>
    <recommendedName>
        <fullName evidence="4">N-acetyltransferase domain-containing protein</fullName>
    </recommendedName>
</protein>
<feature type="domain" description="N-acetyltransferase" evidence="4">
    <location>
        <begin position="9"/>
        <end position="145"/>
    </location>
</feature>
<keyword evidence="1" id="KW-0808">Transferase</keyword>
<evidence type="ECO:0000256" key="3">
    <source>
        <dbReference type="ARBA" id="ARBA00038502"/>
    </source>
</evidence>
<dbReference type="InterPro" id="IPR000182">
    <property type="entry name" value="GNAT_dom"/>
</dbReference>
<comment type="caution">
    <text evidence="5">The sequence shown here is derived from an EMBL/GenBank/DDBJ whole genome shotgun (WGS) entry which is preliminary data.</text>
</comment>
<dbReference type="RefSeq" id="WP_046004425.1">
    <property type="nucleotide sequence ID" value="NZ_JXYA01000016.1"/>
</dbReference>
<gene>
    <name evidence="5" type="ORF">TW77_07920</name>
</gene>
<reference evidence="5 6" key="1">
    <citation type="journal article" date="2015" name="BMC Genomics">
        <title>Genome mining reveals unlocked bioactive potential of marine Gram-negative bacteria.</title>
        <authorList>
            <person name="Machado H."/>
            <person name="Sonnenschein E.C."/>
            <person name="Melchiorsen J."/>
            <person name="Gram L."/>
        </authorList>
    </citation>
    <scope>NUCLEOTIDE SEQUENCE [LARGE SCALE GENOMIC DNA]</scope>
    <source>
        <strain evidence="5 6">S2471</strain>
    </source>
</reference>
<dbReference type="SUPFAM" id="SSF55729">
    <property type="entry name" value="Acyl-CoA N-acyltransferases (Nat)"/>
    <property type="match status" value="1"/>
</dbReference>
<dbReference type="PATRIC" id="fig|43658.5.peg.1664"/>
<dbReference type="EMBL" id="JXYA01000016">
    <property type="protein sequence ID" value="KJZ10150.1"/>
    <property type="molecule type" value="Genomic_DNA"/>
</dbReference>
<dbReference type="GO" id="GO:0016747">
    <property type="term" value="F:acyltransferase activity, transferring groups other than amino-acyl groups"/>
    <property type="evidence" value="ECO:0007669"/>
    <property type="project" value="InterPro"/>
</dbReference>
<accession>A0A0F4QSC3</accession>
<dbReference type="Proteomes" id="UP000033452">
    <property type="component" value="Unassembled WGS sequence"/>
</dbReference>
<dbReference type="AlphaFoldDB" id="A0A0F4QSC3"/>
<dbReference type="Pfam" id="PF13302">
    <property type="entry name" value="Acetyltransf_3"/>
    <property type="match status" value="1"/>
</dbReference>
<evidence type="ECO:0000256" key="2">
    <source>
        <dbReference type="ARBA" id="ARBA00023315"/>
    </source>
</evidence>